<feature type="compositionally biased region" description="Low complexity" evidence="1">
    <location>
        <begin position="21"/>
        <end position="31"/>
    </location>
</feature>
<evidence type="ECO:0000313" key="2">
    <source>
        <dbReference type="EMBL" id="KAJ7776760.1"/>
    </source>
</evidence>
<sequence length="439" mass="46696">MENLLARFRRRRTKSLSGPSALTPAGPTTLAPAPPQLANTEVESPPLERKIHPDLDSLVTNWTRPAPVASASDPSGTSSTPAPFSTALRPSTRRHSVDGANPRTTRTDTHLDDLPELPVPIPFTAQPQPPPTRARRLITRLTGSSTPPSSTTNVARALTPVGWSTFGRRTNNDNAGDNIRPHLTDFGERGRGSPAPSQGTSLSLSHSFSPSPSSQVNLGTPSTTSQQLDDSATHSNSGHGHQATTPGSELPSPSSGFTFGSHGRPGRASSSSPPPPMPSLDHPAFRGTTRTPQSSQSPQSQQPVRERHPRSSSSLPSMHSTSRRKRFRGGPGDRTKAQDIFASRSRPGSVRRRASAEFDTGQVTAQSWETSVGREVVFLALDAGGSEKESKFGRSSGDQAESGPDFKFDARAKRVGGSSSDTQLGEPFVWSGTFVISFV</sequence>
<evidence type="ECO:0000256" key="1">
    <source>
        <dbReference type="SAM" id="MobiDB-lite"/>
    </source>
</evidence>
<gene>
    <name evidence="2" type="ORF">DFH07DRAFT_29527</name>
</gene>
<feature type="compositionally biased region" description="Low complexity" evidence="1">
    <location>
        <begin position="311"/>
        <end position="320"/>
    </location>
</feature>
<dbReference type="EMBL" id="JARJLG010000011">
    <property type="protein sequence ID" value="KAJ7776760.1"/>
    <property type="molecule type" value="Genomic_DNA"/>
</dbReference>
<proteinExistence type="predicted"/>
<organism evidence="2 3">
    <name type="scientific">Mycena maculata</name>
    <dbReference type="NCBI Taxonomy" id="230809"/>
    <lineage>
        <taxon>Eukaryota</taxon>
        <taxon>Fungi</taxon>
        <taxon>Dikarya</taxon>
        <taxon>Basidiomycota</taxon>
        <taxon>Agaricomycotina</taxon>
        <taxon>Agaricomycetes</taxon>
        <taxon>Agaricomycetidae</taxon>
        <taxon>Agaricales</taxon>
        <taxon>Marasmiineae</taxon>
        <taxon>Mycenaceae</taxon>
        <taxon>Mycena</taxon>
    </lineage>
</organism>
<feature type="compositionally biased region" description="Low complexity" evidence="1">
    <location>
        <begin position="292"/>
        <end position="303"/>
    </location>
</feature>
<evidence type="ECO:0000313" key="3">
    <source>
        <dbReference type="Proteomes" id="UP001215280"/>
    </source>
</evidence>
<feature type="compositionally biased region" description="Polar residues" evidence="1">
    <location>
        <begin position="72"/>
        <end position="83"/>
    </location>
</feature>
<dbReference type="AlphaFoldDB" id="A0AAD7K253"/>
<accession>A0AAD7K253</accession>
<name>A0AAD7K253_9AGAR</name>
<keyword evidence="3" id="KW-1185">Reference proteome</keyword>
<feature type="compositionally biased region" description="Low complexity" evidence="1">
    <location>
        <begin position="201"/>
        <end position="214"/>
    </location>
</feature>
<feature type="compositionally biased region" description="Basic and acidic residues" evidence="1">
    <location>
        <begin position="179"/>
        <end position="191"/>
    </location>
</feature>
<reference evidence="2" key="1">
    <citation type="submission" date="2023-03" db="EMBL/GenBank/DDBJ databases">
        <title>Massive genome expansion in bonnet fungi (Mycena s.s.) driven by repeated elements and novel gene families across ecological guilds.</title>
        <authorList>
            <consortium name="Lawrence Berkeley National Laboratory"/>
            <person name="Harder C.B."/>
            <person name="Miyauchi S."/>
            <person name="Viragh M."/>
            <person name="Kuo A."/>
            <person name="Thoen E."/>
            <person name="Andreopoulos B."/>
            <person name="Lu D."/>
            <person name="Skrede I."/>
            <person name="Drula E."/>
            <person name="Henrissat B."/>
            <person name="Morin E."/>
            <person name="Kohler A."/>
            <person name="Barry K."/>
            <person name="LaButti K."/>
            <person name="Morin E."/>
            <person name="Salamov A."/>
            <person name="Lipzen A."/>
            <person name="Mereny Z."/>
            <person name="Hegedus B."/>
            <person name="Baldrian P."/>
            <person name="Stursova M."/>
            <person name="Weitz H."/>
            <person name="Taylor A."/>
            <person name="Grigoriev I.V."/>
            <person name="Nagy L.G."/>
            <person name="Martin F."/>
            <person name="Kauserud H."/>
        </authorList>
    </citation>
    <scope>NUCLEOTIDE SEQUENCE</scope>
    <source>
        <strain evidence="2">CBHHK188m</strain>
    </source>
</reference>
<feature type="region of interest" description="Disordered" evidence="1">
    <location>
        <begin position="387"/>
        <end position="407"/>
    </location>
</feature>
<comment type="caution">
    <text evidence="2">The sequence shown here is derived from an EMBL/GenBank/DDBJ whole genome shotgun (WGS) entry which is preliminary data.</text>
</comment>
<dbReference type="Proteomes" id="UP001215280">
    <property type="component" value="Unassembled WGS sequence"/>
</dbReference>
<protein>
    <submittedName>
        <fullName evidence="2">Uncharacterized protein</fullName>
    </submittedName>
</protein>
<feature type="compositionally biased region" description="Pro residues" evidence="1">
    <location>
        <begin position="117"/>
        <end position="132"/>
    </location>
</feature>
<feature type="region of interest" description="Disordered" evidence="1">
    <location>
        <begin position="165"/>
        <end position="360"/>
    </location>
</feature>
<feature type="region of interest" description="Disordered" evidence="1">
    <location>
        <begin position="1"/>
        <end position="132"/>
    </location>
</feature>
<feature type="compositionally biased region" description="Polar residues" evidence="1">
    <location>
        <begin position="215"/>
        <end position="258"/>
    </location>
</feature>
<feature type="compositionally biased region" description="Basic and acidic residues" evidence="1">
    <location>
        <begin position="46"/>
        <end position="55"/>
    </location>
</feature>